<organism evidence="2">
    <name type="scientific">uncultured Acidimicrobiales bacterium</name>
    <dbReference type="NCBI Taxonomy" id="310071"/>
    <lineage>
        <taxon>Bacteria</taxon>
        <taxon>Bacillati</taxon>
        <taxon>Actinomycetota</taxon>
        <taxon>Acidimicrobiia</taxon>
        <taxon>Acidimicrobiales</taxon>
        <taxon>environmental samples</taxon>
    </lineage>
</organism>
<protein>
    <submittedName>
        <fullName evidence="2">Uncharacterized protein</fullName>
    </submittedName>
</protein>
<evidence type="ECO:0000313" key="2">
    <source>
        <dbReference type="EMBL" id="CAA9224861.1"/>
    </source>
</evidence>
<name>A0A6J4HIT3_9ACTN</name>
<keyword evidence="1" id="KW-0472">Membrane</keyword>
<keyword evidence="1" id="KW-0812">Transmembrane</keyword>
<feature type="transmembrane region" description="Helical" evidence="1">
    <location>
        <begin position="33"/>
        <end position="52"/>
    </location>
</feature>
<keyword evidence="1" id="KW-1133">Transmembrane helix</keyword>
<dbReference type="AlphaFoldDB" id="A0A6J4HIT3"/>
<reference evidence="2" key="1">
    <citation type="submission" date="2020-02" db="EMBL/GenBank/DDBJ databases">
        <authorList>
            <person name="Meier V. D."/>
        </authorList>
    </citation>
    <scope>NUCLEOTIDE SEQUENCE</scope>
    <source>
        <strain evidence="2">AVDCRST_MAG50</strain>
    </source>
</reference>
<feature type="transmembrane region" description="Helical" evidence="1">
    <location>
        <begin position="64"/>
        <end position="90"/>
    </location>
</feature>
<dbReference type="EMBL" id="CADCTF010000039">
    <property type="protein sequence ID" value="CAA9224861.1"/>
    <property type="molecule type" value="Genomic_DNA"/>
</dbReference>
<feature type="transmembrane region" description="Helical" evidence="1">
    <location>
        <begin position="6"/>
        <end position="26"/>
    </location>
</feature>
<accession>A0A6J4HIT3</accession>
<evidence type="ECO:0000256" key="1">
    <source>
        <dbReference type="SAM" id="Phobius"/>
    </source>
</evidence>
<sequence length="115" mass="12030">MKAARILMTIGVGFAVATLTFCVVLMRQGDDPAVWYLGMLVSGVVLAVIGLSERSPNLAPFAGAAFLILAGVLGLWSVGFPALVGGWLVLGGAASRVSHQRLADDRLRMTAHRPA</sequence>
<gene>
    <name evidence="2" type="ORF">AVDCRST_MAG50-778</name>
</gene>
<proteinExistence type="predicted"/>